<dbReference type="SUPFAM" id="SSF56954">
    <property type="entry name" value="Outer membrane efflux proteins (OEP)"/>
    <property type="match status" value="1"/>
</dbReference>
<keyword evidence="2" id="KW-0564">Palmitate</keyword>
<dbReference type="GO" id="GO:0005886">
    <property type="term" value="C:plasma membrane"/>
    <property type="evidence" value="ECO:0007669"/>
    <property type="project" value="UniProtKB-SubCell"/>
</dbReference>
<dbReference type="NCBIfam" id="TIGR01845">
    <property type="entry name" value="outer_NodT"/>
    <property type="match status" value="1"/>
</dbReference>
<organism evidence="3 4">
    <name type="scientific">Sphingobacterium siyangense</name>
    <dbReference type="NCBI Taxonomy" id="459529"/>
    <lineage>
        <taxon>Bacteria</taxon>
        <taxon>Pseudomonadati</taxon>
        <taxon>Bacteroidota</taxon>
        <taxon>Sphingobacteriia</taxon>
        <taxon>Sphingobacteriales</taxon>
        <taxon>Sphingobacteriaceae</taxon>
        <taxon>Sphingobacterium</taxon>
    </lineage>
</organism>
<comment type="caution">
    <text evidence="3">The sequence shown here is derived from an EMBL/GenBank/DDBJ whole genome shotgun (WGS) entry which is preliminary data.</text>
</comment>
<keyword evidence="2" id="KW-1134">Transmembrane beta strand</keyword>
<dbReference type="AlphaFoldDB" id="A0A420FPC7"/>
<dbReference type="Proteomes" id="UP000286402">
    <property type="component" value="Unassembled WGS sequence"/>
</dbReference>
<dbReference type="GO" id="GO:0015562">
    <property type="term" value="F:efflux transmembrane transporter activity"/>
    <property type="evidence" value="ECO:0007669"/>
    <property type="project" value="InterPro"/>
</dbReference>
<keyword evidence="4" id="KW-1185">Reference proteome</keyword>
<accession>A0A420FPC7</accession>
<dbReference type="Gene3D" id="2.20.200.10">
    <property type="entry name" value="Outer membrane efflux proteins (OEP)"/>
    <property type="match status" value="1"/>
</dbReference>
<evidence type="ECO:0000313" key="3">
    <source>
        <dbReference type="EMBL" id="RKF34797.1"/>
    </source>
</evidence>
<comment type="subcellular location">
    <subcellularLocation>
        <location evidence="2">Cell membrane</location>
        <topology evidence="2">Lipid-anchor</topology>
    </subcellularLocation>
</comment>
<dbReference type="RefSeq" id="WP_120334592.1">
    <property type="nucleotide sequence ID" value="NZ_CP070350.1"/>
</dbReference>
<keyword evidence="2" id="KW-0449">Lipoprotein</keyword>
<feature type="chain" id="PRO_5035352100" evidence="2">
    <location>
        <begin position="26"/>
        <end position="471"/>
    </location>
</feature>
<proteinExistence type="inferred from homology"/>
<sequence length="471" mass="52239">MKQIKLMPLAALLSIVLLDSCAVQQAKKTDLALPESFDNNFVPADSSVAKMTYRDFFKDPVLVELIDLGMAKNNDLQVAIKQIAIASEGFKQSKWVYAPVVNASLVNASINRPSNNSMNGMMASQFMGQHYTTDYTSAVNISWELDIWGKLKAQKQDAVIELLKTKEAANAVKTRLVAEIVQAYYNLLMLDKQLAITKENLSFADSTWQILVKQQHLGMTTALAVQQQFLVKEQVSKRIPDIEGAIAIQENALNVLVGNYPRRIEREKGLDEVYVPNQLAAGIPAALLSFRPDVRSKELDLRKSYLGVHIARVSMYPGLNITAQGGLNSFKASNWFTIPGALFGTAAGAITQPIFNGRQLKTKYEQSKIMAEQAEIQFKQAVLLGVAEVSEALVKIQKLDEQRLIAADVIKQSREIVDKSLLLYKYNEGTYLEVIIAQTNRLQAEIDLATVQAQKLNSIAILYRSLGGGWL</sequence>
<protein>
    <submittedName>
        <fullName evidence="3">RND transporter</fullName>
    </submittedName>
</protein>
<dbReference type="Gene3D" id="1.20.1600.10">
    <property type="entry name" value="Outer membrane efflux proteins (OEP)"/>
    <property type="match status" value="1"/>
</dbReference>
<name>A0A420FPC7_9SPHI</name>
<keyword evidence="2" id="KW-0472">Membrane</keyword>
<evidence type="ECO:0000256" key="2">
    <source>
        <dbReference type="RuleBase" id="RU362097"/>
    </source>
</evidence>
<dbReference type="Pfam" id="PF02321">
    <property type="entry name" value="OEP"/>
    <property type="match status" value="2"/>
</dbReference>
<dbReference type="EMBL" id="MCAQ01000023">
    <property type="protein sequence ID" value="RKF34797.1"/>
    <property type="molecule type" value="Genomic_DNA"/>
</dbReference>
<dbReference type="PANTHER" id="PTHR30203">
    <property type="entry name" value="OUTER MEMBRANE CATION EFFLUX PROTEIN"/>
    <property type="match status" value="1"/>
</dbReference>
<keyword evidence="2" id="KW-0732">Signal</keyword>
<reference evidence="3 4" key="1">
    <citation type="submission" date="2016-07" db="EMBL/GenBank/DDBJ databases">
        <title>Genome analysis of Sphingobacterium siyangense T12B17.</title>
        <authorList>
            <person name="Xu D."/>
            <person name="Su Y."/>
            <person name="Zheng S."/>
        </authorList>
    </citation>
    <scope>NUCLEOTIDE SEQUENCE [LARGE SCALE GENOMIC DNA]</scope>
    <source>
        <strain evidence="3 4">T12B17</strain>
    </source>
</reference>
<dbReference type="InterPro" id="IPR003423">
    <property type="entry name" value="OMP_efflux"/>
</dbReference>
<evidence type="ECO:0000256" key="1">
    <source>
        <dbReference type="ARBA" id="ARBA00007613"/>
    </source>
</evidence>
<feature type="signal peptide" evidence="2">
    <location>
        <begin position="1"/>
        <end position="25"/>
    </location>
</feature>
<dbReference type="InterPro" id="IPR010131">
    <property type="entry name" value="MdtP/NodT-like"/>
</dbReference>
<evidence type="ECO:0000313" key="4">
    <source>
        <dbReference type="Proteomes" id="UP000286402"/>
    </source>
</evidence>
<gene>
    <name evidence="3" type="ORF">BCY89_07485</name>
</gene>
<keyword evidence="2" id="KW-0812">Transmembrane</keyword>
<dbReference type="PANTHER" id="PTHR30203:SF30">
    <property type="entry name" value="OUTER MEMBRANE PROTEIN-RELATED"/>
    <property type="match status" value="1"/>
</dbReference>
<comment type="similarity">
    <text evidence="1 2">Belongs to the outer membrane factor (OMF) (TC 1.B.17) family.</text>
</comment>